<feature type="compositionally biased region" description="Low complexity" evidence="1">
    <location>
        <begin position="43"/>
        <end position="59"/>
    </location>
</feature>
<proteinExistence type="predicted"/>
<evidence type="ECO:0000313" key="2">
    <source>
        <dbReference type="EMBL" id="KAG2224088.1"/>
    </source>
</evidence>
<feature type="compositionally biased region" description="Polar residues" evidence="1">
    <location>
        <begin position="24"/>
        <end position="42"/>
    </location>
</feature>
<feature type="region of interest" description="Disordered" evidence="1">
    <location>
        <begin position="1"/>
        <end position="128"/>
    </location>
</feature>
<evidence type="ECO:0000313" key="3">
    <source>
        <dbReference type="Proteomes" id="UP000646827"/>
    </source>
</evidence>
<dbReference type="Proteomes" id="UP000646827">
    <property type="component" value="Unassembled WGS sequence"/>
</dbReference>
<reference evidence="2 3" key="1">
    <citation type="submission" date="2020-12" db="EMBL/GenBank/DDBJ databases">
        <title>Metabolic potential, ecology and presence of endohyphal bacteria is reflected in genomic diversity of Mucoromycotina.</title>
        <authorList>
            <person name="Muszewska A."/>
            <person name="Okrasinska A."/>
            <person name="Steczkiewicz K."/>
            <person name="Drgas O."/>
            <person name="Orlowska M."/>
            <person name="Perlinska-Lenart U."/>
            <person name="Aleksandrzak-Piekarczyk T."/>
            <person name="Szatraj K."/>
            <person name="Zielenkiewicz U."/>
            <person name="Pilsyk S."/>
            <person name="Malc E."/>
            <person name="Mieczkowski P."/>
            <person name="Kruszewska J.S."/>
            <person name="Biernat P."/>
            <person name="Pawlowska J."/>
        </authorList>
    </citation>
    <scope>NUCLEOTIDE SEQUENCE [LARGE SCALE GENOMIC DNA]</scope>
    <source>
        <strain evidence="2 3">CBS 142.35</strain>
    </source>
</reference>
<organism evidence="2 3">
    <name type="scientific">Circinella minor</name>
    <dbReference type="NCBI Taxonomy" id="1195481"/>
    <lineage>
        <taxon>Eukaryota</taxon>
        <taxon>Fungi</taxon>
        <taxon>Fungi incertae sedis</taxon>
        <taxon>Mucoromycota</taxon>
        <taxon>Mucoromycotina</taxon>
        <taxon>Mucoromycetes</taxon>
        <taxon>Mucorales</taxon>
        <taxon>Lichtheimiaceae</taxon>
        <taxon>Circinella</taxon>
    </lineage>
</organism>
<dbReference type="OrthoDB" id="2439595at2759"/>
<feature type="compositionally biased region" description="Low complexity" evidence="1">
    <location>
        <begin position="97"/>
        <end position="106"/>
    </location>
</feature>
<dbReference type="AlphaFoldDB" id="A0A8H7S8Q2"/>
<feature type="compositionally biased region" description="Low complexity" evidence="1">
    <location>
        <begin position="192"/>
        <end position="222"/>
    </location>
</feature>
<feature type="compositionally biased region" description="Basic and acidic residues" evidence="1">
    <location>
        <begin position="233"/>
        <end position="247"/>
    </location>
</feature>
<accession>A0A8H7S8Q2</accession>
<sequence length="562" mass="62809">MVSSSSPFSAGRTLKNLFKDSNHARTSNVSLNSEPTPSSSGTNRRQSISASSSHHGGSNNHHHQQQQKQKEKQQQRFSSAQSEPPLHDRPLPPSPQPKSSSRPPVSKHNNKRKDSTTPFYKRFSRVPSVDEDLKETYSVYLSMDNVSMNNSNESNVSSLQQRQYQSQQQPALPPIPPSHSRHKREDSASVHSGSSGNNISNIKNTDGGSNNSSSNSIGGNSSTQQHSSPPKEQPQHPRQQEKHEAPLKKIPKSAVQKNRTTKLLNQIEELKITRDQESLELENRYYKLQHTLDAKEAELNRLSANFHKHIKTIRATDDDFSTIRVNLTMLQSKIATLPLSLKKYADDRALMTRYFANHWPALKPTIERLCKKKDALDYNIICLFVEKLVTEELVSSIYHTPIIVGLPTNEAYLQISEYMATHDKDWALRLRQQMCKLAVKSIATNDAAAKPIASAKKEVVDRIISKLGKIYSAEGHEVLNSKITKFVDTACELSAAMHSQDVSVDPAKLIEGKDKIQDDLVTIQNGSLDNATTIRVVVCPPFTASEKQTNDVVLMKGKVICM</sequence>
<name>A0A8H7S8Q2_9FUNG</name>
<feature type="region of interest" description="Disordered" evidence="1">
    <location>
        <begin position="151"/>
        <end position="259"/>
    </location>
</feature>
<comment type="caution">
    <text evidence="2">The sequence shown here is derived from an EMBL/GenBank/DDBJ whole genome shotgun (WGS) entry which is preliminary data.</text>
</comment>
<feature type="compositionally biased region" description="Low complexity" evidence="1">
    <location>
        <begin position="151"/>
        <end position="169"/>
    </location>
</feature>
<evidence type="ECO:0000256" key="1">
    <source>
        <dbReference type="SAM" id="MobiDB-lite"/>
    </source>
</evidence>
<keyword evidence="3" id="KW-1185">Reference proteome</keyword>
<protein>
    <submittedName>
        <fullName evidence="2">Uncharacterized protein</fullName>
    </submittedName>
</protein>
<gene>
    <name evidence="2" type="ORF">INT45_004969</name>
</gene>
<dbReference type="EMBL" id="JAEPRB010000049">
    <property type="protein sequence ID" value="KAG2224088.1"/>
    <property type="molecule type" value="Genomic_DNA"/>
</dbReference>